<dbReference type="Gene3D" id="3.30.70.270">
    <property type="match status" value="1"/>
</dbReference>
<proteinExistence type="predicted"/>
<dbReference type="InterPro" id="IPR043128">
    <property type="entry name" value="Rev_trsase/Diguanyl_cyclase"/>
</dbReference>
<keyword evidence="7" id="KW-0695">RNA-directed DNA polymerase</keyword>
<keyword evidence="5" id="KW-0255">Endonuclease</keyword>
<evidence type="ECO:0000313" key="11">
    <source>
        <dbReference type="EMBL" id="RVW91464.1"/>
    </source>
</evidence>
<dbReference type="GO" id="GO:0003964">
    <property type="term" value="F:RNA-directed DNA polymerase activity"/>
    <property type="evidence" value="ECO:0007669"/>
    <property type="project" value="UniProtKB-KW"/>
</dbReference>
<keyword evidence="4" id="KW-0540">Nuclease</keyword>
<dbReference type="GO" id="GO:0006508">
    <property type="term" value="P:proteolysis"/>
    <property type="evidence" value="ECO:0007669"/>
    <property type="project" value="UniProtKB-KW"/>
</dbReference>
<dbReference type="Gene3D" id="3.10.10.10">
    <property type="entry name" value="HIV Type 1 Reverse Transcriptase, subunit A, domain 1"/>
    <property type="match status" value="1"/>
</dbReference>
<dbReference type="GO" id="GO:0008233">
    <property type="term" value="F:peptidase activity"/>
    <property type="evidence" value="ECO:0007669"/>
    <property type="project" value="UniProtKB-KW"/>
</dbReference>
<organism evidence="11 12">
    <name type="scientific">Vitis vinifera</name>
    <name type="common">Grape</name>
    <dbReference type="NCBI Taxonomy" id="29760"/>
    <lineage>
        <taxon>Eukaryota</taxon>
        <taxon>Viridiplantae</taxon>
        <taxon>Streptophyta</taxon>
        <taxon>Embryophyta</taxon>
        <taxon>Tracheophyta</taxon>
        <taxon>Spermatophyta</taxon>
        <taxon>Magnoliopsida</taxon>
        <taxon>eudicotyledons</taxon>
        <taxon>Gunneridae</taxon>
        <taxon>Pentapetalae</taxon>
        <taxon>rosids</taxon>
        <taxon>Vitales</taxon>
        <taxon>Vitaceae</taxon>
        <taxon>Viteae</taxon>
        <taxon>Vitis</taxon>
    </lineage>
</organism>
<dbReference type="InterPro" id="IPR056010">
    <property type="entry name" value="DUF7588"/>
</dbReference>
<dbReference type="PANTHER" id="PTHR24559:SF450">
    <property type="entry name" value="RNA-DIRECTED DNA POLYMERASE HOMOLOG"/>
    <property type="match status" value="1"/>
</dbReference>
<dbReference type="InterPro" id="IPR053134">
    <property type="entry name" value="RNA-dir_DNA_polymerase"/>
</dbReference>
<evidence type="ECO:0000256" key="3">
    <source>
        <dbReference type="ARBA" id="ARBA00022695"/>
    </source>
</evidence>
<evidence type="ECO:0000256" key="6">
    <source>
        <dbReference type="ARBA" id="ARBA00022801"/>
    </source>
</evidence>
<keyword evidence="2" id="KW-0808">Transferase</keyword>
<dbReference type="InterPro" id="IPR043502">
    <property type="entry name" value="DNA/RNA_pol_sf"/>
</dbReference>
<evidence type="ECO:0000259" key="9">
    <source>
        <dbReference type="Pfam" id="PF00078"/>
    </source>
</evidence>
<evidence type="ECO:0000256" key="8">
    <source>
        <dbReference type="SAM" id="MobiDB-lite"/>
    </source>
</evidence>
<dbReference type="FunFam" id="3.10.10.10:FF:000007">
    <property type="entry name" value="Retrovirus-related Pol polyprotein from transposon 17.6-like Protein"/>
    <property type="match status" value="1"/>
</dbReference>
<evidence type="ECO:0000256" key="1">
    <source>
        <dbReference type="ARBA" id="ARBA00022670"/>
    </source>
</evidence>
<dbReference type="PANTHER" id="PTHR24559">
    <property type="entry name" value="TRANSPOSON TY3-I GAG-POL POLYPROTEIN"/>
    <property type="match status" value="1"/>
</dbReference>
<sequence>MAPKKNTQASSSQKSQSSQANQSPSTHKMLWSQQVEEEEAQLLAKLHSSKPMHESSHMPNKMLTLYYDPSDHSKPIKATQYPATSGSQTFKQVTMANPSQKELATSSSFSSKQIVVAANPTPLSTKSRYWQNDLNQSLLVIEREFFSENPREIAAKAFQENFHYPSGDILKTREFYEAVLIETGSVKIKHNADKFSNMGLAFSTCHIYKILTVKQWGGNPNLSREFSEPSKPSNFGLAWIVQWDYIIIYDESAAFPSLGRTFKTKWWDALKNDASTDAVKQYFLKNPSQVSASDDMSQFLLKKQQLQAMLAAAKTPQEFQKILDEGSSSFSQENSYAESDDSTSYLPDNGDDLSVPKAASMCLHSIKQLAKSSQPKRVFRGFRAMWEGSWVLFWVFLDYPRIGSSVPGEREPCRRSSDSQDTVVNSEEINYPKIQNDLDDWKLPKVSNQEIYKKGTFKFFTDYTIKTSEMTVSLEQDDQVIRLLDNRSVEKHKKDGYNFIHFGMIQVAAKPLTRLVRLRDADILDSVVLHIKTHGFKIKPGNSPVSIITRFAYKSMNTSVGSGALCTSPKGETTYFHSDMLDKSDFIIPKKILWKDVDFPENWHFANAVPAIAQRSESIEQIVQYPDGGGELVFSKSFRHSSSPRVSVYEPSRASSSSIPVRTTREEEGSSSGNPKNESQQDESPVMSPTYSQMINTISLSDEDFEINKDLLRKDFYSEVNKQRNDWFFSTVPKVIRTIYQEEFYAYLRQEKKNIKFWIWFELFKQEEYPDYPFTASPFKTKPEDKGTASASDIRRIMEQINYTNMFLITLGNQVNRVEEIIETQDHLKKPFVKNDNKPLFKPFELSKKFQENPQIDQTFIDRISQKASPFGANGKKLIIKYKLSNAHICNQGICIKQTFILVKDLKEKVLLGVPFLSSIFPMWVDDQGIRTKLLDKEILFEFANPPGERSINTIKDQVIKAKQNHINLLKQEIALVRIEDQLKVKKTQDAIESLKNKIIKEVCSNIPNAFWHRKQHEVELPYEPDFSEKNIPTKARPIQMNKDLLSYCEKEIQDLMDKKLIRKSKSPWSCSAFYVQKQAELERGTPRLVINYKPLNDVLRWIRYPIPNKKDLLQRLGKSKVFSKFDMKSGFWQIQIAEKDRYKTAFVVPFGHYEWNVMPFGLKNAPSEFQNIMNEIFNQFSDFIIVYIDDVLIYSDSVEQHWKHLNRIHKTMAPKKDKQPFRFFQPFQSSHSFSIPSRDIDSSSESLPFGRYEILERKLELVDFHKLMLKAQASFSPLENGENKHSTPLVNDKLSEEELGYRMLRMYHRKTENLYSLKPDLRLLILEKAKSSAEERQIFISSYLQDLHLYLSTNIGLKVQD</sequence>
<evidence type="ECO:0000256" key="2">
    <source>
        <dbReference type="ARBA" id="ARBA00022679"/>
    </source>
</evidence>
<evidence type="ECO:0000256" key="5">
    <source>
        <dbReference type="ARBA" id="ARBA00022759"/>
    </source>
</evidence>
<comment type="caution">
    <text evidence="11">The sequence shown here is derived from an EMBL/GenBank/DDBJ whole genome shotgun (WGS) entry which is preliminary data.</text>
</comment>
<feature type="region of interest" description="Disordered" evidence="8">
    <location>
        <begin position="331"/>
        <end position="350"/>
    </location>
</feature>
<evidence type="ECO:0000256" key="7">
    <source>
        <dbReference type="ARBA" id="ARBA00022918"/>
    </source>
</evidence>
<dbReference type="InterPro" id="IPR000477">
    <property type="entry name" value="RT_dom"/>
</dbReference>
<feature type="domain" description="DUF7588" evidence="10">
    <location>
        <begin position="709"/>
        <end position="770"/>
    </location>
</feature>
<feature type="domain" description="Reverse transcriptase" evidence="9">
    <location>
        <begin position="1080"/>
        <end position="1214"/>
    </location>
</feature>
<feature type="compositionally biased region" description="Polar residues" evidence="8">
    <location>
        <begin position="331"/>
        <end position="346"/>
    </location>
</feature>
<keyword evidence="1" id="KW-0645">Protease</keyword>
<dbReference type="EMBL" id="QGNW01000145">
    <property type="protein sequence ID" value="RVW91464.1"/>
    <property type="molecule type" value="Genomic_DNA"/>
</dbReference>
<dbReference type="GO" id="GO:0004519">
    <property type="term" value="F:endonuclease activity"/>
    <property type="evidence" value="ECO:0007669"/>
    <property type="project" value="UniProtKB-KW"/>
</dbReference>
<protein>
    <submittedName>
        <fullName evidence="11">Polyprotein</fullName>
    </submittedName>
</protein>
<dbReference type="Pfam" id="PF24496">
    <property type="entry name" value="DUF7588"/>
    <property type="match status" value="1"/>
</dbReference>
<dbReference type="Proteomes" id="UP000288805">
    <property type="component" value="Unassembled WGS sequence"/>
</dbReference>
<accession>A0A438I436</accession>
<keyword evidence="3" id="KW-0548">Nucleotidyltransferase</keyword>
<name>A0A438I436_VITVI</name>
<evidence type="ECO:0000259" key="10">
    <source>
        <dbReference type="Pfam" id="PF24496"/>
    </source>
</evidence>
<feature type="region of interest" description="Disordered" evidence="8">
    <location>
        <begin position="1"/>
        <end position="37"/>
    </location>
</feature>
<feature type="compositionally biased region" description="Low complexity" evidence="8">
    <location>
        <begin position="1"/>
        <end position="26"/>
    </location>
</feature>
<dbReference type="Pfam" id="PF00078">
    <property type="entry name" value="RVT_1"/>
    <property type="match status" value="1"/>
</dbReference>
<evidence type="ECO:0000256" key="4">
    <source>
        <dbReference type="ARBA" id="ARBA00022722"/>
    </source>
</evidence>
<keyword evidence="6" id="KW-0378">Hydrolase</keyword>
<dbReference type="CDD" id="cd01647">
    <property type="entry name" value="RT_LTR"/>
    <property type="match status" value="1"/>
</dbReference>
<evidence type="ECO:0000313" key="12">
    <source>
        <dbReference type="Proteomes" id="UP000288805"/>
    </source>
</evidence>
<reference evidence="11 12" key="1">
    <citation type="journal article" date="2018" name="PLoS Genet.">
        <title>Population sequencing reveals clonal diversity and ancestral inbreeding in the grapevine cultivar Chardonnay.</title>
        <authorList>
            <person name="Roach M.J."/>
            <person name="Johnson D.L."/>
            <person name="Bohlmann J."/>
            <person name="van Vuuren H.J."/>
            <person name="Jones S.J."/>
            <person name="Pretorius I.S."/>
            <person name="Schmidt S.A."/>
            <person name="Borneman A.R."/>
        </authorList>
    </citation>
    <scope>NUCLEOTIDE SEQUENCE [LARGE SCALE GENOMIC DNA]</scope>
    <source>
        <strain evidence="12">cv. Chardonnay</strain>
        <tissue evidence="11">Leaf</tissue>
    </source>
</reference>
<gene>
    <name evidence="11" type="primary">POLG_8</name>
    <name evidence="11" type="ORF">CK203_038616</name>
</gene>
<dbReference type="SUPFAM" id="SSF56672">
    <property type="entry name" value="DNA/RNA polymerases"/>
    <property type="match status" value="1"/>
</dbReference>
<feature type="region of interest" description="Disordered" evidence="8">
    <location>
        <begin position="645"/>
        <end position="688"/>
    </location>
</feature>